<organism evidence="2 3">
    <name type="scientific">Pachysolen tannophilus NRRL Y-2460</name>
    <dbReference type="NCBI Taxonomy" id="669874"/>
    <lineage>
        <taxon>Eukaryota</taxon>
        <taxon>Fungi</taxon>
        <taxon>Dikarya</taxon>
        <taxon>Ascomycota</taxon>
        <taxon>Saccharomycotina</taxon>
        <taxon>Pichiomycetes</taxon>
        <taxon>Pachysolenaceae</taxon>
        <taxon>Pachysolen</taxon>
    </lineage>
</organism>
<protein>
    <recommendedName>
        <fullName evidence="1">Transcription regulator Rua1 C-terminal domain-containing protein</fullName>
    </recommendedName>
</protein>
<evidence type="ECO:0000259" key="1">
    <source>
        <dbReference type="Pfam" id="PF14616"/>
    </source>
</evidence>
<dbReference type="Proteomes" id="UP000094236">
    <property type="component" value="Unassembled WGS sequence"/>
</dbReference>
<sequence length="611" mass="70292">MFISNNNLPDLECSDSTTATSFKIDKEQLSGLTEYLKSCWNKLENSSDKSQIPENLKETLKKNISEEFLGTVTSNGQTKRNYFINWIVSEVSNFFKSESNKLNNKNFIKVNRQSRKEAFRKDNNSKQNDDKKIFECKDKPKEAEVDTSNGYLDQLVDEYLSKNPEAENKNLNNILETDILKVENEKDKQSLTNHHFRNNTGSVEDKNKSFFSIISQNPEDKYLFDFESTETLANESFTEIDSLGDLTLENTWTKSSSSAFQTFSNGESKDSLGGYFNFSNGASTKTNEFRDGNIMSYPRSPESDEFVFENELGDSIENNEIQAQTNDFISVYPENEFNSVVNNSLTKKRTKNSSGRNVRTQSPVTTLKELTESEHNYNDIHHTKNITPESNGEIYSLVSEEIPPQDDSLQISGKFLEFCTEELKKANKKINLEDIPIEENKIKFVSLPKNGLSSLRKFNNFTKNNFPDYDNNYRYYSNNKRNCLSAYDPLVRRESIKEEIRGSEGLCPFCTEPTFFRLNDSHYLHHLAKIHGVCSNGEFVPDPTNHRQYLNSRLTLKTPKIHIVEGAVCGHPACNKIIKINEYSKSEKRYLPYLRHFKECHPCGKKLKNTL</sequence>
<keyword evidence="3" id="KW-1185">Reference proteome</keyword>
<feature type="domain" description="Transcription regulator Rua1 C-terminal" evidence="1">
    <location>
        <begin position="485"/>
        <end position="601"/>
    </location>
</feature>
<accession>A0A1E4TRZ6</accession>
<gene>
    <name evidence="2" type="ORF">PACTADRAFT_35293</name>
</gene>
<dbReference type="EMBL" id="KV454016">
    <property type="protein sequence ID" value="ODV94494.1"/>
    <property type="molecule type" value="Genomic_DNA"/>
</dbReference>
<dbReference type="Pfam" id="PF14616">
    <property type="entry name" value="Rua1_C"/>
    <property type="match status" value="1"/>
</dbReference>
<dbReference type="OrthoDB" id="3997758at2759"/>
<name>A0A1E4TRZ6_PACTA</name>
<evidence type="ECO:0000313" key="3">
    <source>
        <dbReference type="Proteomes" id="UP000094236"/>
    </source>
</evidence>
<dbReference type="AlphaFoldDB" id="A0A1E4TRZ6"/>
<proteinExistence type="predicted"/>
<evidence type="ECO:0000313" key="2">
    <source>
        <dbReference type="EMBL" id="ODV94494.1"/>
    </source>
</evidence>
<reference evidence="3" key="1">
    <citation type="submission" date="2016-05" db="EMBL/GenBank/DDBJ databases">
        <title>Comparative genomics of biotechnologically important yeasts.</title>
        <authorList>
            <consortium name="DOE Joint Genome Institute"/>
            <person name="Riley R."/>
            <person name="Haridas S."/>
            <person name="Wolfe K.H."/>
            <person name="Lopes M.R."/>
            <person name="Hittinger C.T."/>
            <person name="Goker M."/>
            <person name="Salamov A."/>
            <person name="Wisecaver J."/>
            <person name="Long T.M."/>
            <person name="Aerts A.L."/>
            <person name="Barry K."/>
            <person name="Choi C."/>
            <person name="Clum A."/>
            <person name="Coughlan A.Y."/>
            <person name="Deshpande S."/>
            <person name="Douglass A.P."/>
            <person name="Hanson S.J."/>
            <person name="Klenk H.-P."/>
            <person name="Labutti K."/>
            <person name="Lapidus A."/>
            <person name="Lindquist E."/>
            <person name="Lipzen A."/>
            <person name="Meier-Kolthoff J.P."/>
            <person name="Ohm R.A."/>
            <person name="Otillar R.P."/>
            <person name="Pangilinan J."/>
            <person name="Peng Y."/>
            <person name="Rokas A."/>
            <person name="Rosa C.A."/>
            <person name="Scheuner C."/>
            <person name="Sibirny A.A."/>
            <person name="Slot J.C."/>
            <person name="Stielow J.B."/>
            <person name="Sun H."/>
            <person name="Kurtzman C.P."/>
            <person name="Blackwell M."/>
            <person name="Grigoriev I.V."/>
            <person name="Jeffries T.W."/>
        </authorList>
    </citation>
    <scope>NUCLEOTIDE SEQUENCE [LARGE SCALE GENOMIC DNA]</scope>
    <source>
        <strain evidence="3">NRRL Y-2460</strain>
    </source>
</reference>
<dbReference type="InterPro" id="IPR028012">
    <property type="entry name" value="Rua1_C"/>
</dbReference>